<dbReference type="KEGG" id="psl:Psta_3995"/>
<dbReference type="EMBL" id="CP001848">
    <property type="protein sequence ID" value="ADB18649.1"/>
    <property type="molecule type" value="Genomic_DNA"/>
</dbReference>
<dbReference type="GO" id="GO:0003676">
    <property type="term" value="F:nucleic acid binding"/>
    <property type="evidence" value="ECO:0007669"/>
    <property type="project" value="InterPro"/>
</dbReference>
<dbReference type="HOGENOM" id="CLU_099824_3_0_0"/>
<dbReference type="GO" id="GO:0008270">
    <property type="term" value="F:zinc ion binding"/>
    <property type="evidence" value="ECO:0007669"/>
    <property type="project" value="InterPro"/>
</dbReference>
<reference evidence="2 3" key="1">
    <citation type="journal article" date="2009" name="Stand. Genomic Sci.">
        <title>Complete genome sequence of Pirellula staleyi type strain (ATCC 27377).</title>
        <authorList>
            <person name="Clum A."/>
            <person name="Tindall B.J."/>
            <person name="Sikorski J."/>
            <person name="Ivanova N."/>
            <person name="Mavrommatis K."/>
            <person name="Lucas S."/>
            <person name="Glavina del Rio T."/>
            <person name="Nolan M."/>
            <person name="Chen F."/>
            <person name="Tice H."/>
            <person name="Pitluck S."/>
            <person name="Cheng J.F."/>
            <person name="Chertkov O."/>
            <person name="Brettin T."/>
            <person name="Han C."/>
            <person name="Detter J.C."/>
            <person name="Kuske C."/>
            <person name="Bruce D."/>
            <person name="Goodwin L."/>
            <person name="Ovchinikova G."/>
            <person name="Pati A."/>
            <person name="Mikhailova N."/>
            <person name="Chen A."/>
            <person name="Palaniappan K."/>
            <person name="Land M."/>
            <person name="Hauser L."/>
            <person name="Chang Y.J."/>
            <person name="Jeffries C.D."/>
            <person name="Chain P."/>
            <person name="Rohde M."/>
            <person name="Goker M."/>
            <person name="Bristow J."/>
            <person name="Eisen J.A."/>
            <person name="Markowitz V."/>
            <person name="Hugenholtz P."/>
            <person name="Kyrpides N.C."/>
            <person name="Klenk H.P."/>
            <person name="Lapidus A."/>
        </authorList>
    </citation>
    <scope>NUCLEOTIDE SEQUENCE [LARGE SCALE GENOMIC DNA]</scope>
    <source>
        <strain evidence="3">ATCC 27377 / DSM 6068 / ICPB 4128</strain>
    </source>
</reference>
<feature type="domain" description="HNH nuclease" evidence="1">
    <location>
        <begin position="93"/>
        <end position="146"/>
    </location>
</feature>
<dbReference type="Gene3D" id="1.10.30.50">
    <property type="match status" value="1"/>
</dbReference>
<dbReference type="OrthoDB" id="9802901at2"/>
<dbReference type="PANTHER" id="PTHR33877:SF2">
    <property type="entry name" value="OS07G0170200 PROTEIN"/>
    <property type="match status" value="1"/>
</dbReference>
<name>D2R238_PIRSD</name>
<dbReference type="eggNOG" id="COG1403">
    <property type="taxonomic scope" value="Bacteria"/>
</dbReference>
<keyword evidence="2" id="KW-0378">Hydrolase</keyword>
<dbReference type="STRING" id="530564.Psta_3995"/>
<dbReference type="CDD" id="cd00085">
    <property type="entry name" value="HNHc"/>
    <property type="match status" value="1"/>
</dbReference>
<evidence type="ECO:0000313" key="2">
    <source>
        <dbReference type="EMBL" id="ADB18649.1"/>
    </source>
</evidence>
<keyword evidence="2" id="KW-0540">Nuclease</keyword>
<dbReference type="Proteomes" id="UP000001887">
    <property type="component" value="Chromosome"/>
</dbReference>
<dbReference type="AlphaFoldDB" id="D2R238"/>
<dbReference type="InterPro" id="IPR003615">
    <property type="entry name" value="HNH_nuc"/>
</dbReference>
<dbReference type="InterPro" id="IPR029471">
    <property type="entry name" value="HNH_5"/>
</dbReference>
<protein>
    <submittedName>
        <fullName evidence="2">HNH endonuclease</fullName>
    </submittedName>
</protein>
<organism evidence="2 3">
    <name type="scientific">Pirellula staleyi (strain ATCC 27377 / DSM 6068 / ICPB 4128)</name>
    <name type="common">Pirella staleyi</name>
    <dbReference type="NCBI Taxonomy" id="530564"/>
    <lineage>
        <taxon>Bacteria</taxon>
        <taxon>Pseudomonadati</taxon>
        <taxon>Planctomycetota</taxon>
        <taxon>Planctomycetia</taxon>
        <taxon>Pirellulales</taxon>
        <taxon>Pirellulaceae</taxon>
        <taxon>Pirellula</taxon>
    </lineage>
</organism>
<keyword evidence="2" id="KW-0255">Endonuclease</keyword>
<dbReference type="PANTHER" id="PTHR33877">
    <property type="entry name" value="SLL1193 PROTEIN"/>
    <property type="match status" value="1"/>
</dbReference>
<dbReference type="GO" id="GO:0004519">
    <property type="term" value="F:endonuclease activity"/>
    <property type="evidence" value="ECO:0007669"/>
    <property type="project" value="UniProtKB-KW"/>
</dbReference>
<proteinExistence type="predicted"/>
<gene>
    <name evidence="2" type="ordered locus">Psta_3995</name>
</gene>
<sequence>MVGRILDRPTLVLNRNWQPIHVSTVQRALILVWNEAAQVVDPRDYELYDWVDWAKIPPGEGELYLQSVRSQMRVPEVIALRTFDKLPERNVSFSRRNLFKRDHYTCQYCGCQPGMHELTIDHVLPRSRGGASSWENCVLACVECNKRKADKLPDEARMKIRQKPIRPRWRPLYAATHIPIQSWTKFLSEAYWNVELEP</sequence>
<dbReference type="Pfam" id="PF14279">
    <property type="entry name" value="HNH_5"/>
    <property type="match status" value="1"/>
</dbReference>
<dbReference type="InterPro" id="IPR052892">
    <property type="entry name" value="NA-targeting_endonuclease"/>
</dbReference>
<accession>D2R238</accession>
<evidence type="ECO:0000259" key="1">
    <source>
        <dbReference type="SMART" id="SM00507"/>
    </source>
</evidence>
<keyword evidence="3" id="KW-1185">Reference proteome</keyword>
<dbReference type="SMART" id="SM00507">
    <property type="entry name" value="HNHc"/>
    <property type="match status" value="1"/>
</dbReference>
<evidence type="ECO:0000313" key="3">
    <source>
        <dbReference type="Proteomes" id="UP000001887"/>
    </source>
</evidence>